<accession>A0ACB6QAV2</accession>
<dbReference type="Proteomes" id="UP000799755">
    <property type="component" value="Unassembled WGS sequence"/>
</dbReference>
<evidence type="ECO:0000313" key="2">
    <source>
        <dbReference type="Proteomes" id="UP000799755"/>
    </source>
</evidence>
<evidence type="ECO:0000313" key="1">
    <source>
        <dbReference type="EMBL" id="KAF2464042.1"/>
    </source>
</evidence>
<name>A0ACB6QAV2_9PLEO</name>
<keyword evidence="2" id="KW-1185">Reference proteome</keyword>
<proteinExistence type="predicted"/>
<reference evidence="1" key="1">
    <citation type="journal article" date="2020" name="Stud. Mycol.">
        <title>101 Dothideomycetes genomes: a test case for predicting lifestyles and emergence of pathogens.</title>
        <authorList>
            <person name="Haridas S."/>
            <person name="Albert R."/>
            <person name="Binder M."/>
            <person name="Bloem J."/>
            <person name="Labutti K."/>
            <person name="Salamov A."/>
            <person name="Andreopoulos B."/>
            <person name="Baker S."/>
            <person name="Barry K."/>
            <person name="Bills G."/>
            <person name="Bluhm B."/>
            <person name="Cannon C."/>
            <person name="Castanera R."/>
            <person name="Culley D."/>
            <person name="Daum C."/>
            <person name="Ezra D."/>
            <person name="Gonzalez J."/>
            <person name="Henrissat B."/>
            <person name="Kuo A."/>
            <person name="Liang C."/>
            <person name="Lipzen A."/>
            <person name="Lutzoni F."/>
            <person name="Magnuson J."/>
            <person name="Mondo S."/>
            <person name="Nolan M."/>
            <person name="Ohm R."/>
            <person name="Pangilinan J."/>
            <person name="Park H.-J."/>
            <person name="Ramirez L."/>
            <person name="Alfaro M."/>
            <person name="Sun H."/>
            <person name="Tritt A."/>
            <person name="Yoshinaga Y."/>
            <person name="Zwiers L.-H."/>
            <person name="Turgeon B."/>
            <person name="Goodwin S."/>
            <person name="Spatafora J."/>
            <person name="Crous P."/>
            <person name="Grigoriev I."/>
        </authorList>
    </citation>
    <scope>NUCLEOTIDE SEQUENCE</scope>
    <source>
        <strain evidence="1">ATCC 200398</strain>
    </source>
</reference>
<gene>
    <name evidence="1" type="ORF">BDR25DRAFT_99065</name>
</gene>
<dbReference type="EMBL" id="MU003540">
    <property type="protein sequence ID" value="KAF2464042.1"/>
    <property type="molecule type" value="Genomic_DNA"/>
</dbReference>
<comment type="caution">
    <text evidence="1">The sequence shown here is derived from an EMBL/GenBank/DDBJ whole genome shotgun (WGS) entry which is preliminary data.</text>
</comment>
<organism evidence="1 2">
    <name type="scientific">Lindgomyces ingoldianus</name>
    <dbReference type="NCBI Taxonomy" id="673940"/>
    <lineage>
        <taxon>Eukaryota</taxon>
        <taxon>Fungi</taxon>
        <taxon>Dikarya</taxon>
        <taxon>Ascomycota</taxon>
        <taxon>Pezizomycotina</taxon>
        <taxon>Dothideomycetes</taxon>
        <taxon>Pleosporomycetidae</taxon>
        <taxon>Pleosporales</taxon>
        <taxon>Lindgomycetaceae</taxon>
        <taxon>Lindgomyces</taxon>
    </lineage>
</organism>
<protein>
    <submittedName>
        <fullName evidence="1">Uncharacterized protein</fullName>
    </submittedName>
</protein>
<sequence>MSWSPLHCLEHCLSISLSVYRNRYTPISLLLLNYPIFFASPLLFCGWLGANILLWHLWHIRSFCNHPSCASTFYLVFCWVMSSSLMTDVAMKDDRALSIFRIGMDMGDCRWMLNPEVPFMLHTP</sequence>